<accession>A0A1M6YCT0</accession>
<evidence type="ECO:0000256" key="1">
    <source>
        <dbReference type="SAM" id="MobiDB-lite"/>
    </source>
</evidence>
<evidence type="ECO:0000313" key="2">
    <source>
        <dbReference type="EMBL" id="SHL16048.1"/>
    </source>
</evidence>
<feature type="compositionally biased region" description="Basic and acidic residues" evidence="1">
    <location>
        <begin position="8"/>
        <end position="18"/>
    </location>
</feature>
<feature type="non-terminal residue" evidence="2">
    <location>
        <position position="33"/>
    </location>
</feature>
<dbReference type="EMBL" id="FRAW01000040">
    <property type="protein sequence ID" value="SHL16048.1"/>
    <property type="molecule type" value="Genomic_DNA"/>
</dbReference>
<gene>
    <name evidence="2" type="ORF">SAMN05720469_14021</name>
</gene>
<dbReference type="Proteomes" id="UP000184275">
    <property type="component" value="Unassembled WGS sequence"/>
</dbReference>
<name>A0A1M6YCT0_9BACT</name>
<evidence type="ECO:0000313" key="3">
    <source>
        <dbReference type="Proteomes" id="UP000184275"/>
    </source>
</evidence>
<reference evidence="3" key="1">
    <citation type="submission" date="2016-11" db="EMBL/GenBank/DDBJ databases">
        <authorList>
            <person name="Varghese N."/>
            <person name="Submissions S."/>
        </authorList>
    </citation>
    <scope>NUCLEOTIDE SEQUENCE [LARGE SCALE GENOMIC DNA]</scope>
    <source>
        <strain evidence="3">UWOS</strain>
    </source>
</reference>
<sequence length="33" mass="3721">MGTDAETEQGRPSRERPFQDYNALISSGVRPVR</sequence>
<proteinExistence type="predicted"/>
<organism evidence="2 3">
    <name type="scientific">Fibrobacter intestinalis</name>
    <dbReference type="NCBI Taxonomy" id="28122"/>
    <lineage>
        <taxon>Bacteria</taxon>
        <taxon>Pseudomonadati</taxon>
        <taxon>Fibrobacterota</taxon>
        <taxon>Fibrobacteria</taxon>
        <taxon>Fibrobacterales</taxon>
        <taxon>Fibrobacteraceae</taxon>
        <taxon>Fibrobacter</taxon>
    </lineage>
</organism>
<feature type="region of interest" description="Disordered" evidence="1">
    <location>
        <begin position="1"/>
        <end position="33"/>
    </location>
</feature>
<protein>
    <submittedName>
        <fullName evidence="2">Uncharacterized protein</fullName>
    </submittedName>
</protein>
<keyword evidence="3" id="KW-1185">Reference proteome</keyword>
<dbReference type="AlphaFoldDB" id="A0A1M6YCT0"/>